<dbReference type="EMBL" id="SVER01000013">
    <property type="protein sequence ID" value="MBE5919413.1"/>
    <property type="molecule type" value="Genomic_DNA"/>
</dbReference>
<evidence type="ECO:0000313" key="4">
    <source>
        <dbReference type="EMBL" id="MBE5919413.1"/>
    </source>
</evidence>
<gene>
    <name evidence="4" type="ORF">E7272_06150</name>
</gene>
<accession>A0A927YQF0</accession>
<dbReference type="InterPro" id="IPR023365">
    <property type="entry name" value="Sortase_dom-sf"/>
</dbReference>
<dbReference type="AlphaFoldDB" id="A0A927YQF0"/>
<dbReference type="Proteomes" id="UP000766246">
    <property type="component" value="Unassembled WGS sequence"/>
</dbReference>
<dbReference type="GO" id="GO:0016787">
    <property type="term" value="F:hydrolase activity"/>
    <property type="evidence" value="ECO:0007669"/>
    <property type="project" value="UniProtKB-KW"/>
</dbReference>
<evidence type="ECO:0000256" key="1">
    <source>
        <dbReference type="ARBA" id="ARBA00022801"/>
    </source>
</evidence>
<comment type="caution">
    <text evidence="4">The sequence shown here is derived from an EMBL/GenBank/DDBJ whole genome shotgun (WGS) entry which is preliminary data.</text>
</comment>
<dbReference type="InterPro" id="IPR042000">
    <property type="entry name" value="Sortase_D_2"/>
</dbReference>
<keyword evidence="3" id="KW-0812">Transmembrane</keyword>
<reference evidence="4" key="1">
    <citation type="submission" date="2019-04" db="EMBL/GenBank/DDBJ databases">
        <title>Evolution of Biomass-Degrading Anaerobic Consortia Revealed by Metagenomics.</title>
        <authorList>
            <person name="Peng X."/>
        </authorList>
    </citation>
    <scope>NUCLEOTIDE SEQUENCE</scope>
    <source>
        <strain evidence="4">SIG311</strain>
    </source>
</reference>
<evidence type="ECO:0000313" key="5">
    <source>
        <dbReference type="Proteomes" id="UP000766246"/>
    </source>
</evidence>
<feature type="active site" description="Proton donor/acceptor" evidence="2">
    <location>
        <position position="106"/>
    </location>
</feature>
<proteinExistence type="predicted"/>
<organism evidence="4 5">
    <name type="scientific">Pseudobutyrivibrio ruminis</name>
    <dbReference type="NCBI Taxonomy" id="46206"/>
    <lineage>
        <taxon>Bacteria</taxon>
        <taxon>Bacillati</taxon>
        <taxon>Bacillota</taxon>
        <taxon>Clostridia</taxon>
        <taxon>Lachnospirales</taxon>
        <taxon>Lachnospiraceae</taxon>
        <taxon>Pseudobutyrivibrio</taxon>
    </lineage>
</organism>
<feature type="active site" description="Acyl-thioester intermediate" evidence="2">
    <location>
        <position position="168"/>
    </location>
</feature>
<keyword evidence="3" id="KW-1133">Transmembrane helix</keyword>
<evidence type="ECO:0000256" key="2">
    <source>
        <dbReference type="PIRSR" id="PIRSR605754-1"/>
    </source>
</evidence>
<name>A0A927YQF0_9FIRM</name>
<keyword evidence="1" id="KW-0378">Hydrolase</keyword>
<keyword evidence="3" id="KW-0472">Membrane</keyword>
<dbReference type="SUPFAM" id="SSF63817">
    <property type="entry name" value="Sortase"/>
    <property type="match status" value="1"/>
</dbReference>
<dbReference type="NCBIfam" id="TIGR01076">
    <property type="entry name" value="sortase_fam"/>
    <property type="match status" value="1"/>
</dbReference>
<protein>
    <submittedName>
        <fullName evidence="4">Class D sortase</fullName>
    </submittedName>
</protein>
<sequence>MKSRKLFGILIIIAGISLIIGSVLINVRQTQIRESLVEEYKAGTLDMKSSDDSLPGDMLYMLRIPSIDSENPVREGIDGAVLKDSLGHDTNSSYAGTNGKCVIAGHRNYTFGKFFNRLDEVQTGDMIYLDTCDGTYSYQVTDIEVVSPDEDEVLQNINDDEMLTLYTCTPIYIGSHRLVINAKRIS</sequence>
<dbReference type="CDD" id="cd06166">
    <property type="entry name" value="Sortase_D_2"/>
    <property type="match status" value="1"/>
</dbReference>
<evidence type="ECO:0000256" key="3">
    <source>
        <dbReference type="SAM" id="Phobius"/>
    </source>
</evidence>
<dbReference type="Pfam" id="PF04203">
    <property type="entry name" value="Sortase"/>
    <property type="match status" value="1"/>
</dbReference>
<feature type="transmembrane region" description="Helical" evidence="3">
    <location>
        <begin position="6"/>
        <end position="27"/>
    </location>
</feature>
<dbReference type="Gene3D" id="2.40.260.10">
    <property type="entry name" value="Sortase"/>
    <property type="match status" value="1"/>
</dbReference>
<dbReference type="InterPro" id="IPR005754">
    <property type="entry name" value="Sortase"/>
</dbReference>